<dbReference type="Proteomes" id="UP000602745">
    <property type="component" value="Unassembled WGS sequence"/>
</dbReference>
<feature type="transmembrane region" description="Helical" evidence="9">
    <location>
        <begin position="83"/>
        <end position="102"/>
    </location>
</feature>
<evidence type="ECO:0000313" key="12">
    <source>
        <dbReference type="EMBL" id="GGE30481.1"/>
    </source>
</evidence>
<dbReference type="CDD" id="cd00082">
    <property type="entry name" value="HisKA"/>
    <property type="match status" value="1"/>
</dbReference>
<evidence type="ECO:0000256" key="7">
    <source>
        <dbReference type="ARBA" id="ARBA00022840"/>
    </source>
</evidence>
<gene>
    <name evidence="12" type="primary">fixL</name>
    <name evidence="12" type="ORF">GCM10007276_04620</name>
</gene>
<organism evidence="12 13">
    <name type="scientific">Agaricicola taiwanensis</name>
    <dbReference type="NCBI Taxonomy" id="591372"/>
    <lineage>
        <taxon>Bacteria</taxon>
        <taxon>Pseudomonadati</taxon>
        <taxon>Pseudomonadota</taxon>
        <taxon>Alphaproteobacteria</taxon>
        <taxon>Rhodobacterales</taxon>
        <taxon>Paracoccaceae</taxon>
        <taxon>Agaricicola</taxon>
    </lineage>
</organism>
<evidence type="ECO:0000256" key="1">
    <source>
        <dbReference type="ARBA" id="ARBA00000085"/>
    </source>
</evidence>
<feature type="transmembrane region" description="Helical" evidence="9">
    <location>
        <begin position="12"/>
        <end position="30"/>
    </location>
</feature>
<dbReference type="SMART" id="SM00387">
    <property type="entry name" value="HATPase_c"/>
    <property type="match status" value="1"/>
</dbReference>
<dbReference type="Pfam" id="PF00512">
    <property type="entry name" value="HisKA"/>
    <property type="match status" value="1"/>
</dbReference>
<evidence type="ECO:0000256" key="5">
    <source>
        <dbReference type="ARBA" id="ARBA00022741"/>
    </source>
</evidence>
<dbReference type="Gene3D" id="3.30.565.10">
    <property type="entry name" value="Histidine kinase-like ATPase, C-terminal domain"/>
    <property type="match status" value="1"/>
</dbReference>
<feature type="domain" description="PAS" evidence="11">
    <location>
        <begin position="120"/>
        <end position="175"/>
    </location>
</feature>
<keyword evidence="13" id="KW-1185">Reference proteome</keyword>
<dbReference type="CDD" id="cd00130">
    <property type="entry name" value="PAS"/>
    <property type="match status" value="1"/>
</dbReference>
<dbReference type="GO" id="GO:0006355">
    <property type="term" value="P:regulation of DNA-templated transcription"/>
    <property type="evidence" value="ECO:0007669"/>
    <property type="project" value="InterPro"/>
</dbReference>
<dbReference type="Pfam" id="PF00989">
    <property type="entry name" value="PAS"/>
    <property type="match status" value="1"/>
</dbReference>
<name>A0A8J2YAU5_9RHOB</name>
<reference evidence="12" key="1">
    <citation type="journal article" date="2014" name="Int. J. Syst. Evol. Microbiol.">
        <title>Complete genome sequence of Corynebacterium casei LMG S-19264T (=DSM 44701T), isolated from a smear-ripened cheese.</title>
        <authorList>
            <consortium name="US DOE Joint Genome Institute (JGI-PGF)"/>
            <person name="Walter F."/>
            <person name="Albersmeier A."/>
            <person name="Kalinowski J."/>
            <person name="Ruckert C."/>
        </authorList>
    </citation>
    <scope>NUCLEOTIDE SEQUENCE</scope>
    <source>
        <strain evidence="12">CCM 7684</strain>
    </source>
</reference>
<dbReference type="InterPro" id="IPR003594">
    <property type="entry name" value="HATPase_dom"/>
</dbReference>
<comment type="caution">
    <text evidence="12">The sequence shown here is derived from an EMBL/GenBank/DDBJ whole genome shotgun (WGS) entry which is preliminary data.</text>
</comment>
<evidence type="ECO:0000259" key="11">
    <source>
        <dbReference type="PROSITE" id="PS50112"/>
    </source>
</evidence>
<reference evidence="12" key="2">
    <citation type="submission" date="2020-09" db="EMBL/GenBank/DDBJ databases">
        <authorList>
            <person name="Sun Q."/>
            <person name="Sedlacek I."/>
        </authorList>
    </citation>
    <scope>NUCLEOTIDE SEQUENCE</scope>
    <source>
        <strain evidence="12">CCM 7684</strain>
    </source>
</reference>
<accession>A0A8J2YAU5</accession>
<dbReference type="Gene3D" id="1.10.287.130">
    <property type="match status" value="1"/>
</dbReference>
<protein>
    <recommendedName>
        <fullName evidence="2">histidine kinase</fullName>
        <ecNumber evidence="2">2.7.13.3</ecNumber>
    </recommendedName>
</protein>
<sequence length="479" mass="51929">MPVSVQGFRWRWFVLAFALGTTAFVCRLAINEVIDFRTIFLLMIPSVLIAALSGFISAAFTTIIAAAASVWLQQQDGLDLTEWVNSFIFLAIGFGVACSAHVQHRTRAKADAAMRELAVRETHLRSIFDTAPDALVVVDAGGLIRSFSSSAERLFGWRLTDVLGRDFTALLFSPQQTSSDLLSDRGTKTLTLTGQRKNETTFPMEASVGVMRIEGRPSYTISIRDMSERLNSEARLQDMRAELSHISRMTALGEMASALAHELNQPLTAIANYLNGARRLAIGLGGESSAKISDAIGKASDQALRAGAILRRVRDFVTRGEIEIQAVDLAEVINEAVSLVTATCEGQRIDIRHDISAGAEVVLADHIQIEQVLINLIRNAMEAMEGQLRQNIRISTTRTRDGLIMVSVLDSGPGIPPQVASRLFQPFITTKSDGLGIGLSISQTIIKAHGGNIWATEPVGGGAAVHFTLRPAREMAYAG</sequence>
<evidence type="ECO:0000256" key="9">
    <source>
        <dbReference type="SAM" id="Phobius"/>
    </source>
</evidence>
<keyword evidence="3" id="KW-0597">Phosphoprotein</keyword>
<dbReference type="InterPro" id="IPR035965">
    <property type="entry name" value="PAS-like_dom_sf"/>
</dbReference>
<dbReference type="InterPro" id="IPR013767">
    <property type="entry name" value="PAS_fold"/>
</dbReference>
<dbReference type="PRINTS" id="PR00344">
    <property type="entry name" value="BCTRLSENSOR"/>
</dbReference>
<dbReference type="SUPFAM" id="SSF47384">
    <property type="entry name" value="Homodimeric domain of signal transducing histidine kinase"/>
    <property type="match status" value="1"/>
</dbReference>
<dbReference type="NCBIfam" id="TIGR00229">
    <property type="entry name" value="sensory_box"/>
    <property type="match status" value="1"/>
</dbReference>
<evidence type="ECO:0000256" key="2">
    <source>
        <dbReference type="ARBA" id="ARBA00012438"/>
    </source>
</evidence>
<dbReference type="EMBL" id="BMCP01000001">
    <property type="protein sequence ID" value="GGE30481.1"/>
    <property type="molecule type" value="Genomic_DNA"/>
</dbReference>
<dbReference type="PANTHER" id="PTHR43065:SF10">
    <property type="entry name" value="PEROXIDE STRESS-ACTIVATED HISTIDINE KINASE MAK3"/>
    <property type="match status" value="1"/>
</dbReference>
<dbReference type="InterPro" id="IPR004358">
    <property type="entry name" value="Sig_transdc_His_kin-like_C"/>
</dbReference>
<comment type="catalytic activity">
    <reaction evidence="1">
        <text>ATP + protein L-histidine = ADP + protein N-phospho-L-histidine.</text>
        <dbReference type="EC" id="2.7.13.3"/>
    </reaction>
</comment>
<dbReference type="InterPro" id="IPR005467">
    <property type="entry name" value="His_kinase_dom"/>
</dbReference>
<keyword evidence="9" id="KW-0812">Transmembrane</keyword>
<evidence type="ECO:0000259" key="10">
    <source>
        <dbReference type="PROSITE" id="PS50109"/>
    </source>
</evidence>
<dbReference type="SUPFAM" id="SSF55785">
    <property type="entry name" value="PYP-like sensor domain (PAS domain)"/>
    <property type="match status" value="1"/>
</dbReference>
<keyword evidence="7" id="KW-0067">ATP-binding</keyword>
<feature type="transmembrane region" description="Helical" evidence="9">
    <location>
        <begin position="42"/>
        <end position="71"/>
    </location>
</feature>
<dbReference type="Gene3D" id="3.30.450.20">
    <property type="entry name" value="PAS domain"/>
    <property type="match status" value="1"/>
</dbReference>
<feature type="domain" description="Histidine kinase" evidence="10">
    <location>
        <begin position="258"/>
        <end position="473"/>
    </location>
</feature>
<keyword evidence="5" id="KW-0547">Nucleotide-binding</keyword>
<evidence type="ECO:0000256" key="4">
    <source>
        <dbReference type="ARBA" id="ARBA00022679"/>
    </source>
</evidence>
<dbReference type="PANTHER" id="PTHR43065">
    <property type="entry name" value="SENSOR HISTIDINE KINASE"/>
    <property type="match status" value="1"/>
</dbReference>
<dbReference type="SUPFAM" id="SSF55874">
    <property type="entry name" value="ATPase domain of HSP90 chaperone/DNA topoisomerase II/histidine kinase"/>
    <property type="match status" value="1"/>
</dbReference>
<evidence type="ECO:0000256" key="3">
    <source>
        <dbReference type="ARBA" id="ARBA00022553"/>
    </source>
</evidence>
<dbReference type="GO" id="GO:0000155">
    <property type="term" value="F:phosphorelay sensor kinase activity"/>
    <property type="evidence" value="ECO:0007669"/>
    <property type="project" value="InterPro"/>
</dbReference>
<dbReference type="Gene3D" id="6.10.250.2580">
    <property type="match status" value="1"/>
</dbReference>
<dbReference type="RefSeq" id="WP_188408083.1">
    <property type="nucleotide sequence ID" value="NZ_BMCP01000001.1"/>
</dbReference>
<dbReference type="EC" id="2.7.13.3" evidence="2"/>
<dbReference type="InterPro" id="IPR036890">
    <property type="entry name" value="HATPase_C_sf"/>
</dbReference>
<dbReference type="AlphaFoldDB" id="A0A8J2YAU5"/>
<dbReference type="SMART" id="SM00388">
    <property type="entry name" value="HisKA"/>
    <property type="match status" value="1"/>
</dbReference>
<dbReference type="InterPro" id="IPR003661">
    <property type="entry name" value="HisK_dim/P_dom"/>
</dbReference>
<evidence type="ECO:0000256" key="8">
    <source>
        <dbReference type="ARBA" id="ARBA00023012"/>
    </source>
</evidence>
<evidence type="ECO:0000313" key="13">
    <source>
        <dbReference type="Proteomes" id="UP000602745"/>
    </source>
</evidence>
<dbReference type="PROSITE" id="PS50112">
    <property type="entry name" value="PAS"/>
    <property type="match status" value="1"/>
</dbReference>
<keyword evidence="6 12" id="KW-0418">Kinase</keyword>
<dbReference type="SMART" id="SM00091">
    <property type="entry name" value="PAS"/>
    <property type="match status" value="1"/>
</dbReference>
<dbReference type="Pfam" id="PF02518">
    <property type="entry name" value="HATPase_c"/>
    <property type="match status" value="1"/>
</dbReference>
<keyword evidence="4" id="KW-0808">Transferase</keyword>
<dbReference type="InterPro" id="IPR036097">
    <property type="entry name" value="HisK_dim/P_sf"/>
</dbReference>
<keyword evidence="8" id="KW-0902">Two-component regulatory system</keyword>
<proteinExistence type="predicted"/>
<dbReference type="PROSITE" id="PS50109">
    <property type="entry name" value="HIS_KIN"/>
    <property type="match status" value="1"/>
</dbReference>
<dbReference type="GO" id="GO:0005524">
    <property type="term" value="F:ATP binding"/>
    <property type="evidence" value="ECO:0007669"/>
    <property type="project" value="UniProtKB-KW"/>
</dbReference>
<keyword evidence="9" id="KW-1133">Transmembrane helix</keyword>
<dbReference type="InterPro" id="IPR000014">
    <property type="entry name" value="PAS"/>
</dbReference>
<keyword evidence="9" id="KW-0472">Membrane</keyword>
<evidence type="ECO:0000256" key="6">
    <source>
        <dbReference type="ARBA" id="ARBA00022777"/>
    </source>
</evidence>